<protein>
    <recommendedName>
        <fullName evidence="4 5">Large ribosomal subunit protein bL35</fullName>
    </recommendedName>
</protein>
<dbReference type="GO" id="GO:0006412">
    <property type="term" value="P:translation"/>
    <property type="evidence" value="ECO:0007669"/>
    <property type="project" value="UniProtKB-UniRule"/>
</dbReference>
<dbReference type="Pfam" id="PF01632">
    <property type="entry name" value="Ribosomal_L35p"/>
    <property type="match status" value="1"/>
</dbReference>
<dbReference type="NCBIfam" id="TIGR00001">
    <property type="entry name" value="rpmI_bact"/>
    <property type="match status" value="1"/>
</dbReference>
<dbReference type="InterPro" id="IPR001706">
    <property type="entry name" value="Ribosomal_bL35"/>
</dbReference>
<dbReference type="PROSITE" id="PS00936">
    <property type="entry name" value="RIBOSOMAL_L35"/>
    <property type="match status" value="1"/>
</dbReference>
<proteinExistence type="inferred from homology"/>
<dbReference type="Gene3D" id="4.10.410.60">
    <property type="match status" value="1"/>
</dbReference>
<evidence type="ECO:0000256" key="4">
    <source>
        <dbReference type="ARBA" id="ARBA00071664"/>
    </source>
</evidence>
<dbReference type="SUPFAM" id="SSF143034">
    <property type="entry name" value="L35p-like"/>
    <property type="match status" value="1"/>
</dbReference>
<keyword evidence="3 5" id="KW-0687">Ribonucleoprotein</keyword>
<dbReference type="FunFam" id="4.10.410.60:FF:000001">
    <property type="entry name" value="50S ribosomal protein L35"/>
    <property type="match status" value="1"/>
</dbReference>
<evidence type="ECO:0000256" key="1">
    <source>
        <dbReference type="ARBA" id="ARBA00006598"/>
    </source>
</evidence>
<keyword evidence="2 5" id="KW-0689">Ribosomal protein</keyword>
<evidence type="ECO:0000256" key="3">
    <source>
        <dbReference type="ARBA" id="ARBA00023274"/>
    </source>
</evidence>
<dbReference type="PANTHER" id="PTHR33343">
    <property type="entry name" value="54S RIBOSOMAL PROTEIN BL35M"/>
    <property type="match status" value="1"/>
</dbReference>
<dbReference type="RefSeq" id="WP_158351609.1">
    <property type="nucleotide sequence ID" value="NZ_CP032998.1"/>
</dbReference>
<dbReference type="AlphaFoldDB" id="A0A4D6YML9"/>
<dbReference type="GO" id="GO:0003735">
    <property type="term" value="F:structural constituent of ribosome"/>
    <property type="evidence" value="ECO:0007669"/>
    <property type="project" value="InterPro"/>
</dbReference>
<gene>
    <name evidence="5" type="primary">rpmI</name>
    <name evidence="7" type="ORF">D9V79_00415</name>
</gene>
<evidence type="ECO:0000256" key="5">
    <source>
        <dbReference type="HAMAP-Rule" id="MF_00514"/>
    </source>
</evidence>
<evidence type="ECO:0000256" key="2">
    <source>
        <dbReference type="ARBA" id="ARBA00022980"/>
    </source>
</evidence>
<dbReference type="GO" id="GO:0022625">
    <property type="term" value="C:cytosolic large ribosomal subunit"/>
    <property type="evidence" value="ECO:0007669"/>
    <property type="project" value="TreeGrafter"/>
</dbReference>
<organism evidence="7 8">
    <name type="scientific">Buchnera aphidicola</name>
    <name type="common">Stegophylla sp.</name>
    <dbReference type="NCBI Taxonomy" id="2315800"/>
    <lineage>
        <taxon>Bacteria</taxon>
        <taxon>Pseudomonadati</taxon>
        <taxon>Pseudomonadota</taxon>
        <taxon>Gammaproteobacteria</taxon>
        <taxon>Enterobacterales</taxon>
        <taxon>Erwiniaceae</taxon>
        <taxon>Buchnera</taxon>
    </lineage>
</organism>
<evidence type="ECO:0000313" key="8">
    <source>
        <dbReference type="Proteomes" id="UP000298636"/>
    </source>
</evidence>
<dbReference type="InterPro" id="IPR021137">
    <property type="entry name" value="Ribosomal_bL35-like"/>
</dbReference>
<dbReference type="PANTHER" id="PTHR33343:SF1">
    <property type="entry name" value="LARGE RIBOSOMAL SUBUNIT PROTEIN BL35M"/>
    <property type="match status" value="1"/>
</dbReference>
<dbReference type="Proteomes" id="UP000298636">
    <property type="component" value="Chromosome"/>
</dbReference>
<dbReference type="HAMAP" id="MF_00514">
    <property type="entry name" value="Ribosomal_bL35"/>
    <property type="match status" value="1"/>
</dbReference>
<dbReference type="PRINTS" id="PR00064">
    <property type="entry name" value="RIBOSOMALL35"/>
</dbReference>
<reference evidence="7 8" key="1">
    <citation type="submission" date="2018-10" db="EMBL/GenBank/DDBJ databases">
        <title>Comparative functional genomics of the obligate endosymbiont Buchnera aphidicola.</title>
        <authorList>
            <person name="Chong R.A."/>
        </authorList>
    </citation>
    <scope>NUCLEOTIDE SEQUENCE [LARGE SCALE GENOMIC DNA]</scope>
    <source>
        <strain evidence="7 8">Ssp</strain>
    </source>
</reference>
<evidence type="ECO:0000313" key="7">
    <source>
        <dbReference type="EMBL" id="QCI26275.1"/>
    </source>
</evidence>
<evidence type="ECO:0000256" key="6">
    <source>
        <dbReference type="RuleBase" id="RU000568"/>
    </source>
</evidence>
<dbReference type="OrthoDB" id="47476at2"/>
<comment type="similarity">
    <text evidence="1 5 6">Belongs to the bacterial ribosomal protein bL35 family.</text>
</comment>
<dbReference type="InterPro" id="IPR037229">
    <property type="entry name" value="Ribosomal_bL35_sf"/>
</dbReference>
<dbReference type="InterPro" id="IPR018265">
    <property type="entry name" value="Ribosomal_bL35_CS"/>
</dbReference>
<accession>A0A4D6YML9</accession>
<dbReference type="EMBL" id="CP032998">
    <property type="protein sequence ID" value="QCI26275.1"/>
    <property type="molecule type" value="Genomic_DNA"/>
</dbReference>
<sequence length="66" mass="7963">MSKMKTLKSAAKRFKQYSFGKFKRKQANLRHILTKKTSKRKRHLRVKIIVSKHDLRQVKSCLPYFN</sequence>
<name>A0A4D6YML9_9GAMM</name>
<keyword evidence="8" id="KW-1185">Reference proteome</keyword>